<accession>A0ABX6HX41</accession>
<keyword evidence="2" id="KW-1185">Reference proteome</keyword>
<evidence type="ECO:0000313" key="1">
    <source>
        <dbReference type="EMBL" id="QHF14865.1"/>
    </source>
</evidence>
<dbReference type="Proteomes" id="UP000035080">
    <property type="component" value="Chromosome"/>
</dbReference>
<proteinExistence type="predicted"/>
<gene>
    <name evidence="1" type="ORF">PI93_021055</name>
</gene>
<evidence type="ECO:0000313" key="2">
    <source>
        <dbReference type="Proteomes" id="UP000035080"/>
    </source>
</evidence>
<reference evidence="1 2" key="1">
    <citation type="journal article" date="2015" name="Genome Announc.">
        <title>Genome Sequences of Two Pandoraea pnomenusa Isolates Recovered 11 Months Apart from a Cystic Fibrosis Patient.</title>
        <authorList>
            <person name="Ee R."/>
            <person name="Ambrose M."/>
            <person name="Lazenby J."/>
            <person name="Williams P."/>
            <person name="Chan K.G."/>
            <person name="Roddam L."/>
        </authorList>
    </citation>
    <scope>NUCLEOTIDE SEQUENCE [LARGE SCALE GENOMIC DNA]</scope>
    <source>
        <strain evidence="1 2">6399</strain>
    </source>
</reference>
<sequence>MTGNLRLGILLETDDLLVGESLLHVQSSDCVVGRQIAARLKSGKRRMPTMRFSLCVRCRFRFTPLDSAAAA</sequence>
<protein>
    <submittedName>
        <fullName evidence="1">Uncharacterized protein</fullName>
    </submittedName>
</protein>
<dbReference type="RefSeq" id="WP_158453264.1">
    <property type="nucleotide sequence ID" value="NZ_CP047385.1"/>
</dbReference>
<organism evidence="1 2">
    <name type="scientific">Pandoraea fibrosis</name>
    <dbReference type="NCBI Taxonomy" id="1891094"/>
    <lineage>
        <taxon>Bacteria</taxon>
        <taxon>Pseudomonadati</taxon>
        <taxon>Pseudomonadota</taxon>
        <taxon>Betaproteobacteria</taxon>
        <taxon>Burkholderiales</taxon>
        <taxon>Burkholderiaceae</taxon>
        <taxon>Pandoraea</taxon>
    </lineage>
</organism>
<dbReference type="EMBL" id="CP047385">
    <property type="protein sequence ID" value="QHF14865.1"/>
    <property type="molecule type" value="Genomic_DNA"/>
</dbReference>
<name>A0ABX6HX41_9BURK</name>